<dbReference type="AlphaFoldDB" id="A0A2P8EDY6"/>
<evidence type="ECO:0000259" key="2">
    <source>
        <dbReference type="PROSITE" id="PS50164"/>
    </source>
</evidence>
<protein>
    <submittedName>
        <fullName evidence="3">Putative endonuclease</fullName>
    </submittedName>
</protein>
<keyword evidence="4" id="KW-1185">Reference proteome</keyword>
<gene>
    <name evidence="3" type="ORF">CLV48_101605</name>
</gene>
<dbReference type="CDD" id="cd10449">
    <property type="entry name" value="GIY-YIG_SLX1_like"/>
    <property type="match status" value="1"/>
</dbReference>
<dbReference type="GO" id="GO:0004519">
    <property type="term" value="F:endonuclease activity"/>
    <property type="evidence" value="ECO:0007669"/>
    <property type="project" value="UniProtKB-KW"/>
</dbReference>
<evidence type="ECO:0000256" key="1">
    <source>
        <dbReference type="ARBA" id="ARBA00007435"/>
    </source>
</evidence>
<organism evidence="3 4">
    <name type="scientific">Cecembia rubra</name>
    <dbReference type="NCBI Taxonomy" id="1485585"/>
    <lineage>
        <taxon>Bacteria</taxon>
        <taxon>Pseudomonadati</taxon>
        <taxon>Bacteroidota</taxon>
        <taxon>Cytophagia</taxon>
        <taxon>Cytophagales</taxon>
        <taxon>Cyclobacteriaceae</taxon>
        <taxon>Cecembia</taxon>
    </lineage>
</organism>
<evidence type="ECO:0000313" key="4">
    <source>
        <dbReference type="Proteomes" id="UP000240708"/>
    </source>
</evidence>
<dbReference type="PANTHER" id="PTHR34477:SF5">
    <property type="entry name" value="BSL5627 PROTEIN"/>
    <property type="match status" value="1"/>
</dbReference>
<dbReference type="Gene3D" id="3.40.1440.10">
    <property type="entry name" value="GIY-YIG endonuclease"/>
    <property type="match status" value="1"/>
</dbReference>
<sequence length="84" mass="10063">MFCVYVLYSFSANKLYTGVTSDLITRFKFHNSKSTKGFTLRYRPWYCLHTEFFDSKKEALLREKELKSGKGRDWIKKHVLPNFL</sequence>
<comment type="similarity">
    <text evidence="1">Belongs to the UPF0213 family.</text>
</comment>
<dbReference type="EMBL" id="PYGF01000001">
    <property type="protein sequence ID" value="PSL07668.1"/>
    <property type="molecule type" value="Genomic_DNA"/>
</dbReference>
<dbReference type="InterPro" id="IPR000305">
    <property type="entry name" value="GIY-YIG_endonuc"/>
</dbReference>
<comment type="caution">
    <text evidence="3">The sequence shown here is derived from an EMBL/GenBank/DDBJ whole genome shotgun (WGS) entry which is preliminary data.</text>
</comment>
<evidence type="ECO:0000313" key="3">
    <source>
        <dbReference type="EMBL" id="PSL07668.1"/>
    </source>
</evidence>
<dbReference type="Proteomes" id="UP000240708">
    <property type="component" value="Unassembled WGS sequence"/>
</dbReference>
<dbReference type="RefSeq" id="WP_106565728.1">
    <property type="nucleotide sequence ID" value="NZ_JAUVYL010000079.1"/>
</dbReference>
<dbReference type="PROSITE" id="PS50164">
    <property type="entry name" value="GIY_YIG"/>
    <property type="match status" value="1"/>
</dbReference>
<keyword evidence="3" id="KW-0255">Endonuclease</keyword>
<keyword evidence="3" id="KW-0378">Hydrolase</keyword>
<dbReference type="OrthoDB" id="1495241at2"/>
<dbReference type="InterPro" id="IPR035901">
    <property type="entry name" value="GIY-YIG_endonuc_sf"/>
</dbReference>
<feature type="domain" description="GIY-YIG" evidence="2">
    <location>
        <begin position="1"/>
        <end position="76"/>
    </location>
</feature>
<reference evidence="3 4" key="1">
    <citation type="submission" date="2018-03" db="EMBL/GenBank/DDBJ databases">
        <title>Genomic Encyclopedia of Archaeal and Bacterial Type Strains, Phase II (KMG-II): from individual species to whole genera.</title>
        <authorList>
            <person name="Goeker M."/>
        </authorList>
    </citation>
    <scope>NUCLEOTIDE SEQUENCE [LARGE SCALE GENOMIC DNA]</scope>
    <source>
        <strain evidence="3 4">DSM 28057</strain>
    </source>
</reference>
<dbReference type="InterPro" id="IPR050190">
    <property type="entry name" value="UPF0213_domain"/>
</dbReference>
<name>A0A2P8EDY6_9BACT</name>
<accession>A0A2P8EDY6</accession>
<dbReference type="SUPFAM" id="SSF82771">
    <property type="entry name" value="GIY-YIG endonuclease"/>
    <property type="match status" value="1"/>
</dbReference>
<proteinExistence type="inferred from homology"/>
<dbReference type="PANTHER" id="PTHR34477">
    <property type="entry name" value="UPF0213 PROTEIN YHBQ"/>
    <property type="match status" value="1"/>
</dbReference>
<keyword evidence="3" id="KW-0540">Nuclease</keyword>
<dbReference type="Pfam" id="PF01541">
    <property type="entry name" value="GIY-YIG"/>
    <property type="match status" value="1"/>
</dbReference>